<feature type="transmembrane region" description="Helical" evidence="1">
    <location>
        <begin position="77"/>
        <end position="98"/>
    </location>
</feature>
<accession>A0A2N3I491</accession>
<evidence type="ECO:0000256" key="1">
    <source>
        <dbReference type="SAM" id="Phobius"/>
    </source>
</evidence>
<dbReference type="SUPFAM" id="SSF49464">
    <property type="entry name" value="Carboxypeptidase regulatory domain-like"/>
    <property type="match status" value="1"/>
</dbReference>
<keyword evidence="1" id="KW-0472">Membrane</keyword>
<dbReference type="OrthoDB" id="1112758at2"/>
<dbReference type="Gene3D" id="2.60.40.1120">
    <property type="entry name" value="Carboxypeptidase-like, regulatory domain"/>
    <property type="match status" value="1"/>
</dbReference>
<sequence length="443" mass="49918">MKFKGRLTYRNFLDYFGNKLEKTEKHAFEKQMMQDAFESEAFDGLSKLDVEDFKKDMTDLDHFLQARTKEKKRRIPIWFPYAASVILLLGLGSVLYYLNQYSVPDEMIGDQMEELTPKIESPIAEPEIVNQDTESVDMMEMLDEDLEMEISDAEAVMEEELLVVSEDKEVEDEIVPLVKSEEVEEIESTVYSVIEEEDSEIATDLSSRDMLGALDKKLEGAEVEKVRRLKSAKKAVANNALQSSRIISGKVVDEEDKPIPGVSIVVKGTANGVVSDLDGQFKLNASDTNEDYRLVASFVGFEPKEVNALADSSLLVVLEMNQDEISEVVVVGYGTSKTERGNTHWHEAKPNQFATVSKFEDYLIENLESKKFKLLQGIHKVKFTFEVEANGALSDIRFKGNPDAVLVKEIERLLLDSGDWYPAESGGKAVSSKVKMILELNFD</sequence>
<keyword evidence="3" id="KW-1185">Reference proteome</keyword>
<keyword evidence="1" id="KW-0812">Transmembrane</keyword>
<evidence type="ECO:0000313" key="3">
    <source>
        <dbReference type="Proteomes" id="UP000233535"/>
    </source>
</evidence>
<dbReference type="InterPro" id="IPR008969">
    <property type="entry name" value="CarboxyPept-like_regulatory"/>
</dbReference>
<dbReference type="Proteomes" id="UP000233535">
    <property type="component" value="Unassembled WGS sequence"/>
</dbReference>
<dbReference type="Pfam" id="PF13715">
    <property type="entry name" value="CarbopepD_reg_2"/>
    <property type="match status" value="1"/>
</dbReference>
<protein>
    <recommendedName>
        <fullName evidence="4">TonB C-terminal domain-containing protein</fullName>
    </recommendedName>
</protein>
<dbReference type="AlphaFoldDB" id="A0A2N3I491"/>
<gene>
    <name evidence="2" type="ORF">BZG02_04755</name>
</gene>
<comment type="caution">
    <text evidence="2">The sequence shown here is derived from an EMBL/GenBank/DDBJ whole genome shotgun (WGS) entry which is preliminary data.</text>
</comment>
<evidence type="ECO:0000313" key="2">
    <source>
        <dbReference type="EMBL" id="PKQ65140.1"/>
    </source>
</evidence>
<keyword evidence="1" id="KW-1133">Transmembrane helix</keyword>
<reference evidence="2 3" key="1">
    <citation type="journal article" date="2017" name="Front. Microbiol.">
        <title>Labilibaculum manganireducens gen. nov., sp. nov. and Labilibaculum filiforme sp. nov., Novel Bacteroidetes Isolated from Subsurface Sediments of the Baltic Sea.</title>
        <authorList>
            <person name="Vandieken V."/>
            <person name="Marshall I.P."/>
            <person name="Niemann H."/>
            <person name="Engelen B."/>
            <person name="Cypionka H."/>
        </authorList>
    </citation>
    <scope>NUCLEOTIDE SEQUENCE [LARGE SCALE GENOMIC DNA]</scope>
    <source>
        <strain evidence="2 3">59.16B</strain>
    </source>
</reference>
<organism evidence="2 3">
    <name type="scientific">Labilibaculum filiforme</name>
    <dbReference type="NCBI Taxonomy" id="1940526"/>
    <lineage>
        <taxon>Bacteria</taxon>
        <taxon>Pseudomonadati</taxon>
        <taxon>Bacteroidota</taxon>
        <taxon>Bacteroidia</taxon>
        <taxon>Marinilabiliales</taxon>
        <taxon>Marinifilaceae</taxon>
        <taxon>Labilibaculum</taxon>
    </lineage>
</organism>
<evidence type="ECO:0008006" key="4">
    <source>
        <dbReference type="Google" id="ProtNLM"/>
    </source>
</evidence>
<proteinExistence type="predicted"/>
<dbReference type="RefSeq" id="WP_101260248.1">
    <property type="nucleotide sequence ID" value="NZ_MVDD01000002.1"/>
</dbReference>
<dbReference type="EMBL" id="MVDD01000002">
    <property type="protein sequence ID" value="PKQ65140.1"/>
    <property type="molecule type" value="Genomic_DNA"/>
</dbReference>
<name>A0A2N3I491_9BACT</name>